<accession>A0ABY8MH24</accession>
<dbReference type="Proteomes" id="UP001228690">
    <property type="component" value="Chromosome"/>
</dbReference>
<feature type="binding site" evidence="8">
    <location>
        <begin position="21"/>
        <end position="23"/>
    </location>
    <ligand>
        <name>substrate</name>
    </ligand>
</feature>
<dbReference type="InterPro" id="IPR015824">
    <property type="entry name" value="Phosphoglycerate_kinase_N"/>
</dbReference>
<evidence type="ECO:0000313" key="10">
    <source>
        <dbReference type="EMBL" id="WGK69314.1"/>
    </source>
</evidence>
<dbReference type="Gene3D" id="3.40.50.1260">
    <property type="entry name" value="Phosphoglycerate kinase, N-terminal domain"/>
    <property type="match status" value="2"/>
</dbReference>
<keyword evidence="11" id="KW-1185">Reference proteome</keyword>
<proteinExistence type="inferred from homology"/>
<keyword evidence="8" id="KW-0324">Glycolysis</keyword>
<dbReference type="SUPFAM" id="SSF53748">
    <property type="entry name" value="Phosphoglycerate kinase"/>
    <property type="match status" value="1"/>
</dbReference>
<dbReference type="PANTHER" id="PTHR11406:SF23">
    <property type="entry name" value="PHOSPHOGLYCERATE KINASE 1, CHLOROPLASTIC-RELATED"/>
    <property type="match status" value="1"/>
</dbReference>
<dbReference type="CDD" id="cd00318">
    <property type="entry name" value="Phosphoglycerate_kinase"/>
    <property type="match status" value="1"/>
</dbReference>
<dbReference type="InterPro" id="IPR036043">
    <property type="entry name" value="Phosphoglycerate_kinase_sf"/>
</dbReference>
<sequence length="395" mass="42427">MAIKTIEELSLKGQRVLMRVDFNVPLKAGKITDDTRIRAALPSIRYVLEQGASLVLMSHLGRPTEAREPQFSLGLLKDRLAELAGVPVQFCRETVGPKAEAAAEALQAGEILLLENTRYYGKLETKNDPGFAKQLAALGHLYVNDAFGTAHRAHASTEGVAHYLESAAGFLMGRECAFFDRVLTNTEHPCLAIIGGAKVSSKISVLEKLLEVCDTFIIGGGMSYTFSSVLGYTIGNSLFEEDYVETAKSFLEKAKAKGVEVVLPVDYKVAAEFSENAVARVTDDANVPENYMGMDIGPKTIQILKEKIGQAKMVIWNGPVGVFEFDQFAEGTSSIARMVADLNGKAVTVIGGGDSVAAVNKFNLAEKMSHVSTGGGASLEYLEGKELPGVKVLGK</sequence>
<comment type="pathway">
    <text evidence="8">Carbohydrate degradation; glycolysis; pyruvate from D-glyceraldehyde 3-phosphate: step 2/5.</text>
</comment>
<dbReference type="InterPro" id="IPR001576">
    <property type="entry name" value="Phosphoglycerate_kinase"/>
</dbReference>
<feature type="binding site" evidence="8">
    <location>
        <position position="324"/>
    </location>
    <ligand>
        <name>ATP</name>
        <dbReference type="ChEBI" id="CHEBI:30616"/>
    </ligand>
</feature>
<evidence type="ECO:0000256" key="6">
    <source>
        <dbReference type="ARBA" id="ARBA00022777"/>
    </source>
</evidence>
<evidence type="ECO:0000313" key="11">
    <source>
        <dbReference type="Proteomes" id="UP001228690"/>
    </source>
</evidence>
<dbReference type="HAMAP" id="MF_00145">
    <property type="entry name" value="Phosphoglyc_kinase"/>
    <property type="match status" value="1"/>
</dbReference>
<feature type="binding site" evidence="8">
    <location>
        <position position="118"/>
    </location>
    <ligand>
        <name>substrate</name>
    </ligand>
</feature>
<keyword evidence="4 8" id="KW-0808">Transferase</keyword>
<dbReference type="EMBL" id="CP123443">
    <property type="protein sequence ID" value="WGK69314.1"/>
    <property type="molecule type" value="Genomic_DNA"/>
</dbReference>
<evidence type="ECO:0000256" key="9">
    <source>
        <dbReference type="RuleBase" id="RU000532"/>
    </source>
</evidence>
<gene>
    <name evidence="8" type="primary">pgk</name>
    <name evidence="10" type="ORF">P0082_00215</name>
</gene>
<keyword evidence="6 8" id="KW-0418">Kinase</keyword>
<evidence type="ECO:0000256" key="7">
    <source>
        <dbReference type="ARBA" id="ARBA00022840"/>
    </source>
</evidence>
<feature type="binding site" evidence="8">
    <location>
        <position position="202"/>
    </location>
    <ligand>
        <name>ATP</name>
        <dbReference type="ChEBI" id="CHEBI:30616"/>
    </ligand>
</feature>
<evidence type="ECO:0000256" key="5">
    <source>
        <dbReference type="ARBA" id="ARBA00022741"/>
    </source>
</evidence>
<dbReference type="PRINTS" id="PR00477">
    <property type="entry name" value="PHGLYCKINASE"/>
</dbReference>
<dbReference type="Pfam" id="PF00162">
    <property type="entry name" value="PGK"/>
    <property type="match status" value="1"/>
</dbReference>
<feature type="binding site" evidence="8">
    <location>
        <position position="36"/>
    </location>
    <ligand>
        <name>substrate</name>
    </ligand>
</feature>
<dbReference type="InterPro" id="IPR015911">
    <property type="entry name" value="Phosphoglycerate_kinase_CS"/>
</dbReference>
<keyword evidence="8" id="KW-0963">Cytoplasm</keyword>
<comment type="subunit">
    <text evidence="8">Monomer.</text>
</comment>
<feature type="binding site" evidence="8">
    <location>
        <begin position="59"/>
        <end position="62"/>
    </location>
    <ligand>
        <name>substrate</name>
    </ligand>
</feature>
<dbReference type="EC" id="2.7.2.3" evidence="3 8"/>
<name>A0ABY8MH24_9SPIO</name>
<evidence type="ECO:0000256" key="8">
    <source>
        <dbReference type="HAMAP-Rule" id="MF_00145"/>
    </source>
</evidence>
<evidence type="ECO:0000256" key="3">
    <source>
        <dbReference type="ARBA" id="ARBA00013061"/>
    </source>
</evidence>
<comment type="subcellular location">
    <subcellularLocation>
        <location evidence="8">Cytoplasm</location>
    </subcellularLocation>
</comment>
<protein>
    <recommendedName>
        <fullName evidence="3 8">Phosphoglycerate kinase</fullName>
        <ecNumber evidence="3 8">2.7.2.3</ecNumber>
    </recommendedName>
</protein>
<feature type="binding site" evidence="8">
    <location>
        <position position="293"/>
    </location>
    <ligand>
        <name>ATP</name>
        <dbReference type="ChEBI" id="CHEBI:30616"/>
    </ligand>
</feature>
<keyword evidence="7 8" id="KW-0067">ATP-binding</keyword>
<evidence type="ECO:0000256" key="1">
    <source>
        <dbReference type="ARBA" id="ARBA00000642"/>
    </source>
</evidence>
<organism evidence="10 11">
    <name type="scientific">Candidatus Haliotispira prima</name>
    <dbReference type="NCBI Taxonomy" id="3034016"/>
    <lineage>
        <taxon>Bacteria</taxon>
        <taxon>Pseudomonadati</taxon>
        <taxon>Spirochaetota</taxon>
        <taxon>Spirochaetia</taxon>
        <taxon>Spirochaetales</taxon>
        <taxon>Spirochaetaceae</taxon>
        <taxon>Candidatus Haliotispira</taxon>
    </lineage>
</organism>
<feature type="binding site" evidence="8">
    <location>
        <begin position="352"/>
        <end position="355"/>
    </location>
    <ligand>
        <name>ATP</name>
        <dbReference type="ChEBI" id="CHEBI:30616"/>
    </ligand>
</feature>
<keyword evidence="5 8" id="KW-0547">Nucleotide-binding</keyword>
<comment type="similarity">
    <text evidence="2 8 9">Belongs to the phosphoglycerate kinase family.</text>
</comment>
<reference evidence="10 11" key="1">
    <citation type="submission" date="2023-04" db="EMBL/GenBank/DDBJ databases">
        <title>Spirochaete genome identified in red abalone sample constitutes a novel genus.</title>
        <authorList>
            <person name="Sharma S.P."/>
            <person name="Purcell C.M."/>
            <person name="Hyde J.R."/>
            <person name="Severin A.J."/>
        </authorList>
    </citation>
    <scope>NUCLEOTIDE SEQUENCE [LARGE SCALE GENOMIC DNA]</scope>
    <source>
        <strain evidence="10 11">SP-2023</strain>
    </source>
</reference>
<evidence type="ECO:0000256" key="2">
    <source>
        <dbReference type="ARBA" id="ARBA00008982"/>
    </source>
</evidence>
<dbReference type="RefSeq" id="WP_326927496.1">
    <property type="nucleotide sequence ID" value="NZ_CP123443.1"/>
</dbReference>
<dbReference type="PIRSF" id="PIRSF000724">
    <property type="entry name" value="Pgk"/>
    <property type="match status" value="1"/>
</dbReference>
<feature type="binding site" evidence="8">
    <location>
        <position position="152"/>
    </location>
    <ligand>
        <name>substrate</name>
    </ligand>
</feature>
<dbReference type="GO" id="GO:0004618">
    <property type="term" value="F:phosphoglycerate kinase activity"/>
    <property type="evidence" value="ECO:0007669"/>
    <property type="project" value="UniProtKB-EC"/>
</dbReference>
<dbReference type="PANTHER" id="PTHR11406">
    <property type="entry name" value="PHOSPHOGLYCERATE KINASE"/>
    <property type="match status" value="1"/>
</dbReference>
<evidence type="ECO:0000256" key="4">
    <source>
        <dbReference type="ARBA" id="ARBA00022679"/>
    </source>
</evidence>
<comment type="catalytic activity">
    <reaction evidence="1 8 9">
        <text>(2R)-3-phosphoglycerate + ATP = (2R)-3-phospho-glyceroyl phosphate + ADP</text>
        <dbReference type="Rhea" id="RHEA:14801"/>
        <dbReference type="ChEBI" id="CHEBI:30616"/>
        <dbReference type="ChEBI" id="CHEBI:57604"/>
        <dbReference type="ChEBI" id="CHEBI:58272"/>
        <dbReference type="ChEBI" id="CHEBI:456216"/>
        <dbReference type="EC" id="2.7.2.3"/>
    </reaction>
</comment>
<dbReference type="PROSITE" id="PS00111">
    <property type="entry name" value="PGLYCERATE_KINASE"/>
    <property type="match status" value="1"/>
</dbReference>